<name>A0A7Y4LBG2_9BURK</name>
<dbReference type="RefSeq" id="WP_171588224.1">
    <property type="nucleotide sequence ID" value="NZ_JABGBO010000003.1"/>
</dbReference>
<organism evidence="3 4">
    <name type="scientific">Pelistega europaea</name>
    <dbReference type="NCBI Taxonomy" id="106147"/>
    <lineage>
        <taxon>Bacteria</taxon>
        <taxon>Pseudomonadati</taxon>
        <taxon>Pseudomonadota</taxon>
        <taxon>Betaproteobacteria</taxon>
        <taxon>Burkholderiales</taxon>
        <taxon>Alcaligenaceae</taxon>
        <taxon>Pelistega</taxon>
    </lineage>
</organism>
<dbReference type="SUPFAM" id="SSF47413">
    <property type="entry name" value="lambda repressor-like DNA-binding domains"/>
    <property type="match status" value="1"/>
</dbReference>
<protein>
    <submittedName>
        <fullName evidence="3">Helix-turn-helix transcriptional regulator</fullName>
    </submittedName>
</protein>
<dbReference type="AlphaFoldDB" id="A0A7Y4LBG2"/>
<dbReference type="GO" id="GO:0003700">
    <property type="term" value="F:DNA-binding transcription factor activity"/>
    <property type="evidence" value="ECO:0007669"/>
    <property type="project" value="TreeGrafter"/>
</dbReference>
<evidence type="ECO:0000259" key="2">
    <source>
        <dbReference type="PROSITE" id="PS50943"/>
    </source>
</evidence>
<dbReference type="GO" id="GO:0003677">
    <property type="term" value="F:DNA binding"/>
    <property type="evidence" value="ECO:0007669"/>
    <property type="project" value="UniProtKB-KW"/>
</dbReference>
<dbReference type="SMART" id="SM00530">
    <property type="entry name" value="HTH_XRE"/>
    <property type="match status" value="1"/>
</dbReference>
<evidence type="ECO:0000256" key="1">
    <source>
        <dbReference type="ARBA" id="ARBA00023125"/>
    </source>
</evidence>
<dbReference type="PANTHER" id="PTHR46797:SF1">
    <property type="entry name" value="METHYLPHOSPHONATE SYNTHASE"/>
    <property type="match status" value="1"/>
</dbReference>
<comment type="caution">
    <text evidence="3">The sequence shown here is derived from an EMBL/GenBank/DDBJ whole genome shotgun (WGS) entry which is preliminary data.</text>
</comment>
<feature type="domain" description="HTH cro/C1-type" evidence="2">
    <location>
        <begin position="17"/>
        <end position="71"/>
    </location>
</feature>
<dbReference type="Gene3D" id="1.10.260.40">
    <property type="entry name" value="lambda repressor-like DNA-binding domains"/>
    <property type="match status" value="1"/>
</dbReference>
<evidence type="ECO:0000313" key="4">
    <source>
        <dbReference type="Proteomes" id="UP000541421"/>
    </source>
</evidence>
<gene>
    <name evidence="3" type="ORF">HKX40_03745</name>
</gene>
<dbReference type="PROSITE" id="PS50943">
    <property type="entry name" value="HTH_CROC1"/>
    <property type="match status" value="1"/>
</dbReference>
<reference evidence="3 4" key="1">
    <citation type="submission" date="2020-05" db="EMBL/GenBank/DDBJ databases">
        <authorList>
            <person name="Niu N."/>
        </authorList>
    </citation>
    <scope>NUCLEOTIDE SEQUENCE [LARGE SCALE GENOMIC DNA]</scope>
    <source>
        <strain evidence="3 4">LMG10982</strain>
    </source>
</reference>
<dbReference type="PANTHER" id="PTHR46797">
    <property type="entry name" value="HTH-TYPE TRANSCRIPTIONAL REGULATOR"/>
    <property type="match status" value="1"/>
</dbReference>
<dbReference type="Pfam" id="PF01381">
    <property type="entry name" value="HTH_3"/>
    <property type="match status" value="1"/>
</dbReference>
<dbReference type="InterPro" id="IPR010982">
    <property type="entry name" value="Lambda_DNA-bd_dom_sf"/>
</dbReference>
<dbReference type="InterPro" id="IPR001387">
    <property type="entry name" value="Cro/C1-type_HTH"/>
</dbReference>
<accession>A0A7Y4LBG2</accession>
<dbReference type="InterPro" id="IPR050807">
    <property type="entry name" value="TransReg_Diox_bact_type"/>
</dbReference>
<keyword evidence="1" id="KW-0238">DNA-binding</keyword>
<dbReference type="CDD" id="cd00093">
    <property type="entry name" value="HTH_XRE"/>
    <property type="match status" value="1"/>
</dbReference>
<sequence>MTKATKQEISQRIGQSIAKHRKAVGMTQSELAERLDLSLDAMSRLERGNINLSVVRLLELAEIFGCESADLLDEASHRPRDIAYQIENLLQRLDDIDRIKLLSIIEQLVAMMESK</sequence>
<proteinExistence type="predicted"/>
<dbReference type="GO" id="GO:0005829">
    <property type="term" value="C:cytosol"/>
    <property type="evidence" value="ECO:0007669"/>
    <property type="project" value="TreeGrafter"/>
</dbReference>
<keyword evidence="4" id="KW-1185">Reference proteome</keyword>
<evidence type="ECO:0000313" key="3">
    <source>
        <dbReference type="EMBL" id="NOL49256.1"/>
    </source>
</evidence>
<dbReference type="EMBL" id="JABGBO010000003">
    <property type="protein sequence ID" value="NOL49256.1"/>
    <property type="molecule type" value="Genomic_DNA"/>
</dbReference>
<dbReference type="Proteomes" id="UP000541421">
    <property type="component" value="Unassembled WGS sequence"/>
</dbReference>